<dbReference type="GeneID" id="55608325"/>
<gene>
    <name evidence="2" type="primary">62</name>
    <name evidence="2" type="ORF">SEA_FLOWERPOWER_62</name>
</gene>
<organism evidence="2 3">
    <name type="scientific">Streptomyces phage FlowerPower</name>
    <dbReference type="NCBI Taxonomy" id="2182408"/>
    <lineage>
        <taxon>Viruses</taxon>
        <taxon>Duplodnaviria</taxon>
        <taxon>Heunggongvirae</taxon>
        <taxon>Uroviricota</taxon>
        <taxon>Caudoviricetes</taxon>
        <taxon>Beephvirinae</taxon>
        <taxon>Flowerpowervirus</taxon>
        <taxon>Flowerpowervirus flowerpower</taxon>
    </lineage>
</organism>
<accession>A0A2U8UNF0</accession>
<reference evidence="2 3" key="1">
    <citation type="submission" date="2018-04" db="EMBL/GenBank/DDBJ databases">
        <authorList>
            <person name="Richter O.R."/>
            <person name="Sprando J."/>
            <person name="Abi J.R."/>
            <person name="Abidin Z.U."/>
            <person name="Aboumatar N."/>
            <person name="Aguilar F.A."/>
            <person name="Ahmed M."/>
            <person name="Aklilu M."/>
            <person name="Ali S.Z."/>
            <person name="Araia S."/>
            <person name="Asbury H."/>
            <person name="Atkinson A.N."/>
            <person name="Azam A.M."/>
            <person name="Bell J.L."/>
            <person name="Bhagat S."/>
            <person name="Bhatti J.A."/>
            <person name="Bhavsar J."/>
            <person name="Blocker D."/>
            <person name="Bonhomme B."/>
            <person name="Buker C.Y."/>
            <person name="Burnett T.D."/>
            <person name="Campbell R.L."/>
            <person name="Campbell S.M."/>
            <person name="Carinugan C.L."/>
            <person name="Chan P.R."/>
            <person name="Chen S."/>
            <person name="Dahne M."/>
            <person name="Dang V.Q."/>
            <person name="Ding J.R."/>
            <person name="Dunn G.L."/>
            <person name="Flores O.S."/>
            <person name="Frank D.N."/>
            <person name="Gonzalez N."/>
            <person name="Goryunova E."/>
            <person name="Hoang T."/>
            <person name="Hollenhorst D."/>
            <person name="Hora A.B."/>
            <person name="Hutchison A.S."/>
            <person name="Huynh A."/>
            <person name="Jani A."/>
            <person name="Jawed T."/>
            <person name="Jeffries M.J."/>
            <person name="Jian G.M."/>
            <person name="Joshi C."/>
            <person name="Kallab S."/>
            <person name="Kang L."/>
            <person name="Khan A."/>
            <person name="Klontz C.M."/>
            <person name="Koert M."/>
            <person name="Lagasca A."/>
            <person name="Lakhani A."/>
            <person name="Larsen A."/>
            <person name="Le A."/>
            <person name="Lee D.Y."/>
            <person name="Lembirik S."/>
            <person name="Lenus S."/>
            <person name="Lesniewski A.M."/>
            <person name="Lu W."/>
            <person name="Mamarakhimova Z."/>
            <person name="Mason S."/>
            <person name="Mathew L.K."/>
            <person name="Mattson C.L."/>
            <person name="Mian U.H."/>
            <person name="Morcos G.S."/>
            <person name="Muhler C.W."/>
            <person name="Naeem N.-U.-A."/>
            <person name="Namagiri S."/>
            <person name="Nassehi T."/>
            <person name="Nazarian M."/>
            <person name="Neal R.A."/>
            <person name="Negash K."/>
            <person name="Ngaleu B.J."/>
            <person name="Nguyen B.T."/>
            <person name="Nguyen K.V."/>
            <person name="Odili J.C."/>
            <person name="Ogletree A."/>
            <person name="Okojie E."/>
            <person name="Olajide T.E."/>
            <person name="Onwukwe C.S."/>
            <person name="Ozako O."/>
            <person name="Pakala M."/>
            <person name="Patel P."/>
            <person name="Patel H.J."/>
            <person name="Patel R."/>
            <person name="Paudel H."/>
            <person name="Pikounis A.J."/>
            <person name="Qazi M.A."/>
            <person name="Quiroz J.N."/>
            <person name="Ramachandran P.N."/>
            <person name="Rashford R.L."/>
            <person name="Rivera J."/>
            <person name="Romero F.D."/>
            <person name="Saba P.A."/>
            <person name="Sabu R.L."/>
            <person name="Saeed O.S."/>
            <person name="Saraf S."/>
            <person name="Scarano A.L."/>
            <person name="Sciandra C."/>
            <person name="Shakarov P."/>
            <person name="Sharma A."/>
            <person name="Singh K."/>
            <person name="Singh S."/>
            <person name="Spindler S.E."/>
            <person name="Szymanik K.H."/>
            <person name="Tahir M."/>
            <person name="Tchuinte L.U."/>
            <person name="Thakkar V."/>
            <person name="Tombo Z.B."/>
            <person name="Touma A."/>
            <person name="Tran J.N."/>
            <person name="Tran N."/>
            <person name="Truong D.H."/>
            <person name="Turner M.D."/>
            <person name="Vidmar M."/>
            <person name="Vuong K."/>
            <person name="Wilson B."/>
            <person name="Xie C.L."/>
            <person name="Yasinova A.G."/>
            <person name="Yu A.M."/>
            <person name="Zolnerowich N."/>
            <person name="Cortez R."/>
            <person name="Greis H.L."/>
            <person name="Lee M."/>
            <person name="Mantzavinos A."/>
            <person name="Mohamed I.R."/>
            <person name="Patel P."/>
            <person name="Puglisi K.M."/>
            <person name="Bhattacharya M."/>
            <person name="Correa-Mendez M."/>
            <person name="Fabian M."/>
            <person name="Reger N."/>
            <person name="Tran K."/>
            <person name="Erill I."/>
            <person name="Caruso S.M."/>
            <person name="Garlena R.A."/>
            <person name="Russell D.A."/>
            <person name="Pope W.H."/>
            <person name="Jacobs-Sera D."/>
            <person name="Hatfull G.F."/>
        </authorList>
    </citation>
    <scope>NUCLEOTIDE SEQUENCE [LARGE SCALE GENOMIC DNA]</scope>
</reference>
<sequence length="297" mass="33639">MTMGLKPCSWLLVIYPSPLGVLMELEHMSYSALSRYEECPRSFYLGRVKRAEEKQTWFFPLGSAVHQCVEDYLQTGEVPEFTDRFYPLVEKQLKIDPVDVNWLASGSQDDPIIRGKAVELGKRCVEAAIKFLDDIDVWEVEYDATGRLPGCEVPIKAFIDIVGEHKKHGPSIVDWKTGKQKPKTNLQLETYDALLHVPSISGNDHPFTEHGTMKFTGLWAMVNPDAAKARPVKLDTDPSALGARYQAAYEQVKERKWKANAGFHCRFCTMAPNCLVEAGPTKRARFYDKSDEEGFPF</sequence>
<name>A0A2U8UNF0_9CAUD</name>
<dbReference type="InterPro" id="IPR011604">
    <property type="entry name" value="PDDEXK-like_dom_sf"/>
</dbReference>
<evidence type="ECO:0000313" key="3">
    <source>
        <dbReference type="Proteomes" id="UP000247075"/>
    </source>
</evidence>
<feature type="domain" description="PD-(D/E)XK endonuclease-like" evidence="1">
    <location>
        <begin position="27"/>
        <end position="274"/>
    </location>
</feature>
<keyword evidence="2" id="KW-0540">Nuclease</keyword>
<dbReference type="Gene3D" id="3.90.320.10">
    <property type="match status" value="1"/>
</dbReference>
<dbReference type="RefSeq" id="YP_009838098.1">
    <property type="nucleotide sequence ID" value="NC_048706.1"/>
</dbReference>
<keyword evidence="2" id="KW-0269">Exonuclease</keyword>
<keyword evidence="2" id="KW-0378">Hydrolase</keyword>
<evidence type="ECO:0000259" key="1">
    <source>
        <dbReference type="Pfam" id="PF12705"/>
    </source>
</evidence>
<protein>
    <submittedName>
        <fullName evidence="2">Cas4 family exonuclease</fullName>
    </submittedName>
</protein>
<proteinExistence type="predicted"/>
<dbReference type="InterPro" id="IPR038726">
    <property type="entry name" value="PDDEXK_AddAB-type"/>
</dbReference>
<dbReference type="KEGG" id="vg:55608325"/>
<dbReference type="Proteomes" id="UP000247075">
    <property type="component" value="Segment"/>
</dbReference>
<dbReference type="EMBL" id="MH155868">
    <property type="protein sequence ID" value="AWN05143.1"/>
    <property type="molecule type" value="Genomic_DNA"/>
</dbReference>
<dbReference type="Pfam" id="PF12705">
    <property type="entry name" value="PDDEXK_1"/>
    <property type="match status" value="1"/>
</dbReference>
<keyword evidence="3" id="KW-1185">Reference proteome</keyword>
<evidence type="ECO:0000313" key="2">
    <source>
        <dbReference type="EMBL" id="AWN05143.1"/>
    </source>
</evidence>
<dbReference type="GO" id="GO:0004527">
    <property type="term" value="F:exonuclease activity"/>
    <property type="evidence" value="ECO:0007669"/>
    <property type="project" value="UniProtKB-KW"/>
</dbReference>